<name>A0A0F9KKE8_9ZZZZ</name>
<dbReference type="AlphaFoldDB" id="A0A0F9KKE8"/>
<proteinExistence type="predicted"/>
<accession>A0A0F9KKE8</accession>
<dbReference type="EMBL" id="LAZR01007838">
    <property type="protein sequence ID" value="KKM82604.1"/>
    <property type="molecule type" value="Genomic_DNA"/>
</dbReference>
<protein>
    <submittedName>
        <fullName evidence="1">Uncharacterized protein</fullName>
    </submittedName>
</protein>
<organism evidence="1">
    <name type="scientific">marine sediment metagenome</name>
    <dbReference type="NCBI Taxonomy" id="412755"/>
    <lineage>
        <taxon>unclassified sequences</taxon>
        <taxon>metagenomes</taxon>
        <taxon>ecological metagenomes</taxon>
    </lineage>
</organism>
<gene>
    <name evidence="1" type="ORF">LCGC14_1317950</name>
</gene>
<evidence type="ECO:0000313" key="1">
    <source>
        <dbReference type="EMBL" id="KKM82604.1"/>
    </source>
</evidence>
<sequence length="57" mass="7189">MVRIRKKYWTRLKKKKLRDISEINEEKKEIVRKKIRELETLRKCGKIVKDYNKSRRK</sequence>
<reference evidence="1" key="1">
    <citation type="journal article" date="2015" name="Nature">
        <title>Complex archaea that bridge the gap between prokaryotes and eukaryotes.</title>
        <authorList>
            <person name="Spang A."/>
            <person name="Saw J.H."/>
            <person name="Jorgensen S.L."/>
            <person name="Zaremba-Niedzwiedzka K."/>
            <person name="Martijn J."/>
            <person name="Lind A.E."/>
            <person name="van Eijk R."/>
            <person name="Schleper C."/>
            <person name="Guy L."/>
            <person name="Ettema T.J."/>
        </authorList>
    </citation>
    <scope>NUCLEOTIDE SEQUENCE</scope>
</reference>
<comment type="caution">
    <text evidence="1">The sequence shown here is derived from an EMBL/GenBank/DDBJ whole genome shotgun (WGS) entry which is preliminary data.</text>
</comment>